<dbReference type="VEuPathDB" id="ToxoDB:cyc_08396"/>
<evidence type="ECO:0000256" key="2">
    <source>
        <dbReference type="ARBA" id="ARBA00022801"/>
    </source>
</evidence>
<evidence type="ECO:0000256" key="4">
    <source>
        <dbReference type="PROSITE-ProRule" id="PRU00239"/>
    </source>
</evidence>
<gene>
    <name evidence="7" type="ORF">cyc_08396</name>
</gene>
<dbReference type="Proteomes" id="UP000095192">
    <property type="component" value="Unassembled WGS sequence"/>
</dbReference>
<evidence type="ECO:0000259" key="6">
    <source>
        <dbReference type="PROSITE" id="PS50203"/>
    </source>
</evidence>
<keyword evidence="1 4" id="KW-0645">Protease</keyword>
<organism evidence="7 8">
    <name type="scientific">Cyclospora cayetanensis</name>
    <dbReference type="NCBI Taxonomy" id="88456"/>
    <lineage>
        <taxon>Eukaryota</taxon>
        <taxon>Sar</taxon>
        <taxon>Alveolata</taxon>
        <taxon>Apicomplexa</taxon>
        <taxon>Conoidasida</taxon>
        <taxon>Coccidia</taxon>
        <taxon>Eucoccidiorida</taxon>
        <taxon>Eimeriorina</taxon>
        <taxon>Eimeriidae</taxon>
        <taxon>Cyclospora</taxon>
    </lineage>
</organism>
<keyword evidence="3 4" id="KW-0788">Thiol protease</keyword>
<feature type="compositionally biased region" description="Gly residues" evidence="5">
    <location>
        <begin position="47"/>
        <end position="56"/>
    </location>
</feature>
<dbReference type="EMBL" id="JROU02001025">
    <property type="protein sequence ID" value="OEH77647.1"/>
    <property type="molecule type" value="Genomic_DNA"/>
</dbReference>
<dbReference type="SUPFAM" id="SSF54001">
    <property type="entry name" value="Cysteine proteinases"/>
    <property type="match status" value="1"/>
</dbReference>
<feature type="active site" evidence="4">
    <location>
        <position position="164"/>
    </location>
</feature>
<evidence type="ECO:0000313" key="8">
    <source>
        <dbReference type="Proteomes" id="UP000095192"/>
    </source>
</evidence>
<evidence type="ECO:0000256" key="1">
    <source>
        <dbReference type="ARBA" id="ARBA00022670"/>
    </source>
</evidence>
<dbReference type="Pfam" id="PF00648">
    <property type="entry name" value="Peptidase_C2"/>
    <property type="match status" value="1"/>
</dbReference>
<dbReference type="InParanoid" id="A0A1D3D2H0"/>
<sequence>MIVNAIQEGSSCGLQKLQERLWGLLLQRRQQEQQEEEQREVVSSAGKAGGACGGGSSSRNSSYAQQLLLESSVVGPFLMLPWSESDKDIRCNFYVDCLPPDSESSTVCNASCTAAEAAAAAALAIQSQPVAVHCRVPPPKGSAAPFAAAEAALTPACRGFVGDCSFLSSLAVLSDYERRHGIPVVSSLIYPQMPLGDPSSGSGGGCCRSRPVYNPRGMYGVKLFFNGVPRKVLVDDFVPTRRDGKLLCAHSHHPQELWVSLLEKAFVKLMGGSYSMQGSNPGADLYHLTGWLPETIPFRSDVHTGTPASHTPIVTGGESEEVLKQQRQNPAWELVWFQLHRGLSEGRCVACLGTSEVFDAAPSGLEFPEGVSVSTGIVARHAYSVLRHAEVLGFRLLYVKNPWGCMRWRGKFSPGDKRTWTSELKEALDYDPAISVRLLRGLEACAAHA</sequence>
<reference evidence="7 8" key="1">
    <citation type="journal article" date="2016" name="BMC Genomics">
        <title>Comparative genomics reveals Cyclospora cayetanensis possesses coccidia-like metabolism and invasion components but unique surface antigens.</title>
        <authorList>
            <person name="Liu S."/>
            <person name="Wang L."/>
            <person name="Zheng H."/>
            <person name="Xu Z."/>
            <person name="Roellig D.M."/>
            <person name="Li N."/>
            <person name="Frace M.A."/>
            <person name="Tang K."/>
            <person name="Arrowood M.J."/>
            <person name="Moss D.M."/>
            <person name="Zhang L."/>
            <person name="Feng Y."/>
            <person name="Xiao L."/>
        </authorList>
    </citation>
    <scope>NUCLEOTIDE SEQUENCE [LARGE SCALE GENOMIC DNA]</scope>
    <source>
        <strain evidence="7 8">CHN_HEN01</strain>
    </source>
</reference>
<proteinExistence type="predicted"/>
<feature type="domain" description="Calpain catalytic" evidence="6">
    <location>
        <begin position="93"/>
        <end position="427"/>
    </location>
</feature>
<dbReference type="PANTHER" id="PTHR46143">
    <property type="entry name" value="CALPAIN-7"/>
    <property type="match status" value="1"/>
</dbReference>
<feature type="region of interest" description="Disordered" evidence="5">
    <location>
        <begin position="36"/>
        <end position="57"/>
    </location>
</feature>
<dbReference type="PROSITE" id="PS50203">
    <property type="entry name" value="CALPAIN_CAT"/>
    <property type="match status" value="1"/>
</dbReference>
<dbReference type="InterPro" id="IPR001300">
    <property type="entry name" value="Peptidase_C2_calpain_cat"/>
</dbReference>
<dbReference type="InterPro" id="IPR038765">
    <property type="entry name" value="Papain-like_cys_pep_sf"/>
</dbReference>
<feature type="active site" evidence="4">
    <location>
        <position position="401"/>
    </location>
</feature>
<name>A0A1D3D2H0_9EIME</name>
<evidence type="ECO:0000256" key="5">
    <source>
        <dbReference type="SAM" id="MobiDB-lite"/>
    </source>
</evidence>
<dbReference type="InterPro" id="IPR051297">
    <property type="entry name" value="PalB/RIM13"/>
</dbReference>
<evidence type="ECO:0000313" key="7">
    <source>
        <dbReference type="EMBL" id="OEH77647.1"/>
    </source>
</evidence>
<accession>A0A1D3D2H0</accession>
<dbReference type="GO" id="GO:0004198">
    <property type="term" value="F:calcium-dependent cysteine-type endopeptidase activity"/>
    <property type="evidence" value="ECO:0007669"/>
    <property type="project" value="InterPro"/>
</dbReference>
<protein>
    <submittedName>
        <fullName evidence="7">Calpain family cysteine protease domain-containing protein</fullName>
    </submittedName>
</protein>
<dbReference type="Gene3D" id="3.90.70.10">
    <property type="entry name" value="Cysteine proteinases"/>
    <property type="match status" value="1"/>
</dbReference>
<dbReference type="AlphaFoldDB" id="A0A1D3D2H0"/>
<dbReference type="SMART" id="SM00230">
    <property type="entry name" value="CysPc"/>
    <property type="match status" value="1"/>
</dbReference>
<dbReference type="GO" id="GO:0006508">
    <property type="term" value="P:proteolysis"/>
    <property type="evidence" value="ECO:0007669"/>
    <property type="project" value="UniProtKB-KW"/>
</dbReference>
<feature type="active site" evidence="4">
    <location>
        <position position="381"/>
    </location>
</feature>
<dbReference type="PANTHER" id="PTHR46143:SF1">
    <property type="entry name" value="CALPAIN-7"/>
    <property type="match status" value="1"/>
</dbReference>
<evidence type="ECO:0000256" key="3">
    <source>
        <dbReference type="ARBA" id="ARBA00022807"/>
    </source>
</evidence>
<comment type="caution">
    <text evidence="7">The sequence shown here is derived from an EMBL/GenBank/DDBJ whole genome shotgun (WGS) entry which is preliminary data.</text>
</comment>
<keyword evidence="2 4" id="KW-0378">Hydrolase</keyword>
<keyword evidence="8" id="KW-1185">Reference proteome</keyword>
<dbReference type="VEuPathDB" id="ToxoDB:LOC34623256"/>